<reference evidence="1" key="1">
    <citation type="journal article" date="2023" name="Mol. Phylogenet. Evol.">
        <title>Genome-scale phylogeny and comparative genomics of the fungal order Sordariales.</title>
        <authorList>
            <person name="Hensen N."/>
            <person name="Bonometti L."/>
            <person name="Westerberg I."/>
            <person name="Brannstrom I.O."/>
            <person name="Guillou S."/>
            <person name="Cros-Aarteil S."/>
            <person name="Calhoun S."/>
            <person name="Haridas S."/>
            <person name="Kuo A."/>
            <person name="Mondo S."/>
            <person name="Pangilinan J."/>
            <person name="Riley R."/>
            <person name="LaButti K."/>
            <person name="Andreopoulos B."/>
            <person name="Lipzen A."/>
            <person name="Chen C."/>
            <person name="Yan M."/>
            <person name="Daum C."/>
            <person name="Ng V."/>
            <person name="Clum A."/>
            <person name="Steindorff A."/>
            <person name="Ohm R.A."/>
            <person name="Martin F."/>
            <person name="Silar P."/>
            <person name="Natvig D.O."/>
            <person name="Lalanne C."/>
            <person name="Gautier V."/>
            <person name="Ament-Velasquez S.L."/>
            <person name="Kruys A."/>
            <person name="Hutchinson M.I."/>
            <person name="Powell A.J."/>
            <person name="Barry K."/>
            <person name="Miller A.N."/>
            <person name="Grigoriev I.V."/>
            <person name="Debuchy R."/>
            <person name="Gladieux P."/>
            <person name="Hiltunen Thoren M."/>
            <person name="Johannesson H."/>
        </authorList>
    </citation>
    <scope>NUCLEOTIDE SEQUENCE</scope>
    <source>
        <strain evidence="1">CBS 958.72</strain>
    </source>
</reference>
<keyword evidence="2" id="KW-1185">Reference proteome</keyword>
<organism evidence="1 2">
    <name type="scientific">Lasiosphaeria ovina</name>
    <dbReference type="NCBI Taxonomy" id="92902"/>
    <lineage>
        <taxon>Eukaryota</taxon>
        <taxon>Fungi</taxon>
        <taxon>Dikarya</taxon>
        <taxon>Ascomycota</taxon>
        <taxon>Pezizomycotina</taxon>
        <taxon>Sordariomycetes</taxon>
        <taxon>Sordariomycetidae</taxon>
        <taxon>Sordariales</taxon>
        <taxon>Lasiosphaeriaceae</taxon>
        <taxon>Lasiosphaeria</taxon>
    </lineage>
</organism>
<comment type="caution">
    <text evidence="1">The sequence shown here is derived from an EMBL/GenBank/DDBJ whole genome shotgun (WGS) entry which is preliminary data.</text>
</comment>
<sequence>MYIYLPGLEPCTWGFAGYQDNSMFAPIGIDDRESPKTPKLARSAISSLGAVGSMAWRARLSWPPSILTALYDAGLQWIRPWLVHTKAKQDLTRGLPVGSLDPYLTVPLLVVEGAYLTMPVCVEWREEVCTFHVKNTPWQLLITDRHQWKEPTNARSLGFSFSGPHSISRAGQQLEPEPGNLSFRANLTYWSATDDIHIHTPLILNPAECPPSHAALGIVHSASLTGQSRIAAAQTVVACTSARFSFRIWQSGLVRRSQET</sequence>
<dbReference type="Proteomes" id="UP001287356">
    <property type="component" value="Unassembled WGS sequence"/>
</dbReference>
<dbReference type="AlphaFoldDB" id="A0AAE0K2R9"/>
<reference evidence="1" key="2">
    <citation type="submission" date="2023-06" db="EMBL/GenBank/DDBJ databases">
        <authorList>
            <consortium name="Lawrence Berkeley National Laboratory"/>
            <person name="Haridas S."/>
            <person name="Hensen N."/>
            <person name="Bonometti L."/>
            <person name="Westerberg I."/>
            <person name="Brannstrom I.O."/>
            <person name="Guillou S."/>
            <person name="Cros-Aarteil S."/>
            <person name="Calhoun S."/>
            <person name="Kuo A."/>
            <person name="Mondo S."/>
            <person name="Pangilinan J."/>
            <person name="Riley R."/>
            <person name="Labutti K."/>
            <person name="Andreopoulos B."/>
            <person name="Lipzen A."/>
            <person name="Chen C."/>
            <person name="Yanf M."/>
            <person name="Daum C."/>
            <person name="Ng V."/>
            <person name="Clum A."/>
            <person name="Steindorff A."/>
            <person name="Ohm R."/>
            <person name="Martin F."/>
            <person name="Silar P."/>
            <person name="Natvig D."/>
            <person name="Lalanne C."/>
            <person name="Gautier V."/>
            <person name="Ament-Velasquez S.L."/>
            <person name="Kruys A."/>
            <person name="Hutchinson M.I."/>
            <person name="Powell A.J."/>
            <person name="Barry K."/>
            <person name="Miller A.N."/>
            <person name="Grigoriev I.V."/>
            <person name="Debuchy R."/>
            <person name="Gladieux P."/>
            <person name="Thoren M.H."/>
            <person name="Johannesson H."/>
        </authorList>
    </citation>
    <scope>NUCLEOTIDE SEQUENCE</scope>
    <source>
        <strain evidence="1">CBS 958.72</strain>
    </source>
</reference>
<accession>A0AAE0K2R9</accession>
<name>A0AAE0K2R9_9PEZI</name>
<gene>
    <name evidence="1" type="ORF">B0T24DRAFT_343853</name>
</gene>
<protein>
    <submittedName>
        <fullName evidence="1">Uncharacterized protein</fullName>
    </submittedName>
</protein>
<proteinExistence type="predicted"/>
<evidence type="ECO:0000313" key="2">
    <source>
        <dbReference type="Proteomes" id="UP001287356"/>
    </source>
</evidence>
<dbReference type="EMBL" id="JAULSN010000006">
    <property type="protein sequence ID" value="KAK3368914.1"/>
    <property type="molecule type" value="Genomic_DNA"/>
</dbReference>
<evidence type="ECO:0000313" key="1">
    <source>
        <dbReference type="EMBL" id="KAK3368914.1"/>
    </source>
</evidence>